<sequence length="1776" mass="199237">MLCMLFLNSFPPFQLFLFTTFPNYLQNPNKKRNPLPPLPRYPSDSTLFHSHFRGFGWNRFPHTLVGRRDITYCIGLFVMEDNEVVDDQNTGWFQVKKKHRNTSKFSLQSWVGGFSGKNASNSLRIQHSTIKTDDNSHSQQKTHLSRSGEIFSQNPVPGSVASSPSESNEKEGTNHVNTSVVRHNTESQKSSTLLTMDCPVKQEEARKLHQTDKPELAQKTRWGDLEEGGLALPHENLIGVGIKFGSIGDDSLPSCRKHGNIPDPCDSYHAQEKDLTATTIDAEAVSDQIPLMGCEDERLGENGKDVKNISLEHLKNQQMNGERIGPEDDILYCDKKNDEVNKTTTDSAINNDILSAKDAQVVANQAHAFINVASDIKISEVLEQNGSLSEAVTAQDNESQVPEIVDDSVASAEVVRGPQDGNVENVVSTSYNMSSLEGDSNESKERFRQRLWCFLFENLNRSVDELYLLCELECDLEQMKEAILVLEESASDFRELITRVEEFEKVKKSSQIIDGVPIILKSDHRRPHALSWEVRRMTTSPHRADILSSSLEAFRKIQQERASLQSGTTENAMPKCLTSESIVNMNKSRANDGTHDAKYSVTKSRKHVGSSYAKQGNPNEKKHNIEGGKPCDSIAMQNGCNPPESILTPEVKLSKLPPLENSSALATTKGKRDHLGSGSDKMLFKKDKALTEVANEKNPRSTDNLKRQMPLPEKDKEKRSTAPGKCLNAWKEKRNWEDILSSPFRVSSRMPYSPSLNRKSAERVRTLHDKLMSPDKKKKTTSDLKREAEEKHARAMRIRSELENERVQKLQRTSQKLNRVNEWHAVRHLKLREGMYARHQRSESRHEAFLAQVAKRAGDESSKVNEVRFITSLNEENKKLMLRQKLHESELRRAEKLQVLKSKQKEDLAREEAVLERRKLIEAEKLQRLAEIQRRKEEAQIRREEERKASSAAREARAIEQLRRKEERAKAQQEEAELLAQKLAERLNESEQRRKIYLEQIRERANLRDQSSPLLRRSLNKEGQGRSTTANSGDDSQTNIVSGIGSSLGIGNITLQHSIKRRIKRIRQRLMALKYEFLEAPLGGEGASLGYRVAVGAARAKVGRWLQELQRLRQARKEGATSIGLIISEMIKYLEGKDPELQAARQAGLLDFIASALPASHTSKPEACQVMLHLLKLLRVVLSTPANRSYFLAQNLLPPIIPMLSSALENYIKIAASLSIPGNFSLPSSKASVENFESISEILNNFLWTVTAIFGHISSEERQLQMRDGLLELLISYQVIHRLRDLFALHDRPQMEGSAFPAPVLLSIQLLVVLTSRSGRLSYVDWESSPVAMEQEIGSEGAKFADSAHFVVSNSWGDYSPLSMINGNSVVHLPDVPEDRPLDEMIKVNKNDESISIGKDCELEHDSSVKLKNDDMEKIDDLDQSKKNQSGDITILSVLQKDEKHTLVDVPVQKTQKVTNLAQPVVFLLSAISETGLVSLPSLLTAVLLQANNRSSSEQASYILPSNFEEVAAGVLKVLNNVALLDLVFLQRMLARPDLKMEIFHLMSFLLSHCATKWKAPNDQVGSLVLESLSLVGHFALFHPGNQAVLRWGKSPTILHKVCDLPFVFFSDPELMPILAGTLVAACYGCEQNKFVVQQELSVDMLLSLLRSCRNAAPVTQLNSTLDNSTTDESSECNQLGTEIRKPQVDIPVKYSRSNGKGTRASLGKSGASGNNIKNGRIRSLRDGKTTKNSEEAAPKHSEPSHFMLHCRFPPSFIDKVEQFFSAEIANGVDEL</sequence>
<dbReference type="Proteomes" id="UP000257109">
    <property type="component" value="Unassembled WGS sequence"/>
</dbReference>
<feature type="compositionally biased region" description="Basic and acidic residues" evidence="2">
    <location>
        <begin position="589"/>
        <end position="598"/>
    </location>
</feature>
<feature type="region of interest" description="Disordered" evidence="2">
    <location>
        <begin position="129"/>
        <end position="178"/>
    </location>
</feature>
<feature type="region of interest" description="Disordered" evidence="2">
    <location>
        <begin position="662"/>
        <end position="722"/>
    </location>
</feature>
<keyword evidence="3" id="KW-0732">Signal</keyword>
<feature type="coiled-coil region" evidence="1">
    <location>
        <begin position="922"/>
        <end position="1000"/>
    </location>
</feature>
<feature type="region of interest" description="Disordered" evidence="2">
    <location>
        <begin position="588"/>
        <end position="647"/>
    </location>
</feature>
<feature type="non-terminal residue" evidence="5">
    <location>
        <position position="1"/>
    </location>
</feature>
<reference evidence="5" key="1">
    <citation type="submission" date="2018-05" db="EMBL/GenBank/DDBJ databases">
        <title>Draft genome of Mucuna pruriens seed.</title>
        <authorList>
            <person name="Nnadi N.E."/>
            <person name="Vos R."/>
            <person name="Hasami M.H."/>
            <person name="Devisetty U.K."/>
            <person name="Aguiy J.C."/>
        </authorList>
    </citation>
    <scope>NUCLEOTIDE SEQUENCE [LARGE SCALE GENOMIC DNA]</scope>
    <source>
        <strain evidence="5">JCA_2017</strain>
    </source>
</reference>
<feature type="compositionally biased region" description="Polar residues" evidence="2">
    <location>
        <begin position="150"/>
        <end position="166"/>
    </location>
</feature>
<dbReference type="PANTHER" id="PTHR31434">
    <property type="entry name" value="S PHASE CYCLIN A-ASSOCIATED PROTEIN IN THE ENDOPLASMIC RETICULUM"/>
    <property type="match status" value="1"/>
</dbReference>
<accession>A0A371G6Z1</accession>
<evidence type="ECO:0000256" key="2">
    <source>
        <dbReference type="SAM" id="MobiDB-lite"/>
    </source>
</evidence>
<feature type="signal peptide" evidence="3">
    <location>
        <begin position="1"/>
        <end position="16"/>
    </location>
</feature>
<feature type="compositionally biased region" description="Basic and acidic residues" evidence="2">
    <location>
        <begin position="682"/>
        <end position="720"/>
    </location>
</feature>
<keyword evidence="6" id="KW-1185">Reference proteome</keyword>
<dbReference type="OrthoDB" id="71500at2759"/>
<feature type="compositionally biased region" description="Basic and acidic residues" evidence="2">
    <location>
        <begin position="1724"/>
        <end position="1744"/>
    </location>
</feature>
<dbReference type="PANTHER" id="PTHR31434:SF2">
    <property type="entry name" value="S PHASE CYCLIN A-ASSOCIATED PROTEIN IN THE ENDOPLASMIC RETICULUM"/>
    <property type="match status" value="1"/>
</dbReference>
<evidence type="ECO:0000256" key="3">
    <source>
        <dbReference type="SAM" id="SignalP"/>
    </source>
</evidence>
<protein>
    <submittedName>
        <fullName evidence="5">S phase cyclin A-associated protein in the endoplasmic reticulum</fullName>
    </submittedName>
</protein>
<dbReference type="EMBL" id="QJKJ01006558">
    <property type="protein sequence ID" value="RDX86281.1"/>
    <property type="molecule type" value="Genomic_DNA"/>
</dbReference>
<organism evidence="5 6">
    <name type="scientific">Mucuna pruriens</name>
    <name type="common">Velvet bean</name>
    <name type="synonym">Dolichos pruriens</name>
    <dbReference type="NCBI Taxonomy" id="157652"/>
    <lineage>
        <taxon>Eukaryota</taxon>
        <taxon>Viridiplantae</taxon>
        <taxon>Streptophyta</taxon>
        <taxon>Embryophyta</taxon>
        <taxon>Tracheophyta</taxon>
        <taxon>Spermatophyta</taxon>
        <taxon>Magnoliopsida</taxon>
        <taxon>eudicotyledons</taxon>
        <taxon>Gunneridae</taxon>
        <taxon>Pentapetalae</taxon>
        <taxon>rosids</taxon>
        <taxon>fabids</taxon>
        <taxon>Fabales</taxon>
        <taxon>Fabaceae</taxon>
        <taxon>Papilionoideae</taxon>
        <taxon>50 kb inversion clade</taxon>
        <taxon>NPAAA clade</taxon>
        <taxon>indigoferoid/millettioid clade</taxon>
        <taxon>Phaseoleae</taxon>
        <taxon>Mucuna</taxon>
    </lineage>
</organism>
<keyword evidence="1" id="KW-0175">Coiled coil</keyword>
<evidence type="ECO:0000313" key="5">
    <source>
        <dbReference type="EMBL" id="RDX86281.1"/>
    </source>
</evidence>
<dbReference type="STRING" id="157652.A0A371G6Z1"/>
<name>A0A371G6Z1_MUCPR</name>
<gene>
    <name evidence="5" type="primary">SCAPER</name>
    <name evidence="5" type="ORF">CR513_32407</name>
</gene>
<feature type="domain" description="S phase cyclin A-associated protein in the endoplasmic reticulum N-terminal" evidence="4">
    <location>
        <begin position="441"/>
        <end position="542"/>
    </location>
</feature>
<feature type="region of interest" description="Disordered" evidence="2">
    <location>
        <begin position="1009"/>
        <end position="1038"/>
    </location>
</feature>
<comment type="caution">
    <text evidence="5">The sequence shown here is derived from an EMBL/GenBank/DDBJ whole genome shotgun (WGS) entry which is preliminary data.</text>
</comment>
<feature type="compositionally biased region" description="Polar residues" evidence="2">
    <location>
        <begin position="1025"/>
        <end position="1038"/>
    </location>
</feature>
<evidence type="ECO:0000313" key="6">
    <source>
        <dbReference type="Proteomes" id="UP000257109"/>
    </source>
</evidence>
<evidence type="ECO:0000259" key="4">
    <source>
        <dbReference type="Pfam" id="PF16501"/>
    </source>
</evidence>
<proteinExistence type="predicted"/>
<dbReference type="InterPro" id="IPR032446">
    <property type="entry name" value="SCAPER_N"/>
</dbReference>
<dbReference type="Pfam" id="PF16501">
    <property type="entry name" value="SCAPER_N"/>
    <property type="match status" value="1"/>
</dbReference>
<feature type="chain" id="PRO_5016820167" evidence="3">
    <location>
        <begin position="17"/>
        <end position="1776"/>
    </location>
</feature>
<evidence type="ECO:0000256" key="1">
    <source>
        <dbReference type="SAM" id="Coils"/>
    </source>
</evidence>
<feature type="region of interest" description="Disordered" evidence="2">
    <location>
        <begin position="1691"/>
        <end position="1746"/>
    </location>
</feature>